<dbReference type="InterPro" id="IPR050239">
    <property type="entry name" value="Sigma-70_RNA_pol_init_factors"/>
</dbReference>
<evidence type="ECO:0000256" key="1">
    <source>
        <dbReference type="ARBA" id="ARBA00023015"/>
    </source>
</evidence>
<dbReference type="OrthoDB" id="9809557at2"/>
<dbReference type="PANTHER" id="PTHR30603:SF47">
    <property type="entry name" value="RNA POLYMERASE SIGMA FACTOR SIGD, CHLOROPLASTIC"/>
    <property type="match status" value="1"/>
</dbReference>
<dbReference type="PANTHER" id="PTHR30603">
    <property type="entry name" value="RNA POLYMERASE SIGMA FACTOR RPO"/>
    <property type="match status" value="1"/>
</dbReference>
<dbReference type="NCBIfam" id="TIGR02937">
    <property type="entry name" value="sigma70-ECF"/>
    <property type="match status" value="1"/>
</dbReference>
<dbReference type="Proteomes" id="UP000006546">
    <property type="component" value="Chromosome"/>
</dbReference>
<dbReference type="InterPro" id="IPR009042">
    <property type="entry name" value="RNA_pol_sigma70_r1_2"/>
</dbReference>
<dbReference type="STRING" id="906968.Trebr_1278"/>
<evidence type="ECO:0000256" key="5">
    <source>
        <dbReference type="RuleBase" id="RU362124"/>
    </source>
</evidence>
<dbReference type="InterPro" id="IPR036388">
    <property type="entry name" value="WH-like_DNA-bd_sf"/>
</dbReference>
<reference evidence="9" key="1">
    <citation type="submission" date="2011-04" db="EMBL/GenBank/DDBJ databases">
        <title>The complete genome of Treponema brennaborense DSM 12168.</title>
        <authorList>
            <person name="Lucas S."/>
            <person name="Han J."/>
            <person name="Lapidus A."/>
            <person name="Bruce D."/>
            <person name="Goodwin L."/>
            <person name="Pitluck S."/>
            <person name="Peters L."/>
            <person name="Kyrpides N."/>
            <person name="Mavromatis K."/>
            <person name="Ivanova N."/>
            <person name="Mikhailova N."/>
            <person name="Pagani I."/>
            <person name="Teshima H."/>
            <person name="Detter J.C."/>
            <person name="Tapia R."/>
            <person name="Han C."/>
            <person name="Land M."/>
            <person name="Hauser L."/>
            <person name="Markowitz V."/>
            <person name="Cheng J.-F."/>
            <person name="Hugenholtz P."/>
            <person name="Woyke T."/>
            <person name="Wu D."/>
            <person name="Gronow S."/>
            <person name="Wellnitz S."/>
            <person name="Brambilla E."/>
            <person name="Klenk H.-P."/>
            <person name="Eisen J.A."/>
        </authorList>
    </citation>
    <scope>NUCLEOTIDE SEQUENCE [LARGE SCALE GENOMIC DNA]</scope>
    <source>
        <strain evidence="9">DSM 12168 / CIP 105900 / DD5/3</strain>
    </source>
</reference>
<feature type="domain" description="RNA polymerase sigma-70" evidence="7">
    <location>
        <begin position="235"/>
        <end position="261"/>
    </location>
</feature>
<dbReference type="GO" id="GO:0003677">
    <property type="term" value="F:DNA binding"/>
    <property type="evidence" value="ECO:0007669"/>
    <property type="project" value="UniProtKB-KW"/>
</dbReference>
<dbReference type="Pfam" id="PF04545">
    <property type="entry name" value="Sigma70_r4"/>
    <property type="match status" value="1"/>
</dbReference>
<evidence type="ECO:0000313" key="8">
    <source>
        <dbReference type="EMBL" id="AEE16705.1"/>
    </source>
</evidence>
<dbReference type="Pfam" id="PF04542">
    <property type="entry name" value="Sigma70_r2"/>
    <property type="match status" value="1"/>
</dbReference>
<evidence type="ECO:0000259" key="7">
    <source>
        <dbReference type="PROSITE" id="PS00716"/>
    </source>
</evidence>
<dbReference type="InterPro" id="IPR000943">
    <property type="entry name" value="RNA_pol_sigma70"/>
</dbReference>
<dbReference type="InterPro" id="IPR007627">
    <property type="entry name" value="RNA_pol_sigma70_r2"/>
</dbReference>
<dbReference type="PROSITE" id="PS00716">
    <property type="entry name" value="SIGMA70_2"/>
    <property type="match status" value="1"/>
</dbReference>
<accession>F4LM26</accession>
<dbReference type="InterPro" id="IPR014284">
    <property type="entry name" value="RNA_pol_sigma-70_dom"/>
</dbReference>
<comment type="similarity">
    <text evidence="5">Belongs to the sigma-70 factor family.</text>
</comment>
<dbReference type="InterPro" id="IPR007624">
    <property type="entry name" value="RNA_pol_sigma70_r3"/>
</dbReference>
<proteinExistence type="inferred from homology"/>
<sequence>MEKNIYASYMAQIQRYPLLTPEQEKKLSADIHNGDTSAKLKLVQSNLRLVVSIANKYVSDRIGVMDLIQEGNLGLLTAASKFHYSFNTRFSTYAYSWITQYILRFIQNKIPYITLPHRKEEMLRKIHMAKIDLMQQLQSEPTLREIASYMDVSESDISGALMHEYVYSSIDAEIDGTSNLTCADMIADPSPSPEQLCLKNLEAEDIRSLVETLPDRERQVIYYRFNFDNSRKPWTLRQISEMLGISAETVRQMELRALQFLRTAAVKVS</sequence>
<organism evidence="8 9">
    <name type="scientific">Treponema brennaborense (strain DSM 12168 / CIP 105900 / DD5/3)</name>
    <dbReference type="NCBI Taxonomy" id="906968"/>
    <lineage>
        <taxon>Bacteria</taxon>
        <taxon>Pseudomonadati</taxon>
        <taxon>Spirochaetota</taxon>
        <taxon>Spirochaetia</taxon>
        <taxon>Spirochaetales</taxon>
        <taxon>Treponemataceae</taxon>
        <taxon>Treponema</taxon>
    </lineage>
</organism>
<dbReference type="SUPFAM" id="SSF88946">
    <property type="entry name" value="Sigma2 domain of RNA polymerase sigma factors"/>
    <property type="match status" value="1"/>
</dbReference>
<gene>
    <name evidence="8" type="ordered locus">Trebr_1278</name>
</gene>
<dbReference type="SUPFAM" id="SSF88659">
    <property type="entry name" value="Sigma3 and sigma4 domains of RNA polymerase sigma factors"/>
    <property type="match status" value="2"/>
</dbReference>
<evidence type="ECO:0000256" key="4">
    <source>
        <dbReference type="ARBA" id="ARBA00023163"/>
    </source>
</evidence>
<feature type="domain" description="RNA polymerase sigma-70" evidence="6">
    <location>
        <begin position="66"/>
        <end position="79"/>
    </location>
</feature>
<dbReference type="KEGG" id="tbe:Trebr_1278"/>
<evidence type="ECO:0000259" key="6">
    <source>
        <dbReference type="PROSITE" id="PS00715"/>
    </source>
</evidence>
<evidence type="ECO:0000313" key="9">
    <source>
        <dbReference type="Proteomes" id="UP000006546"/>
    </source>
</evidence>
<dbReference type="Gene3D" id="1.10.10.10">
    <property type="entry name" value="Winged helix-like DNA-binding domain superfamily/Winged helix DNA-binding domain"/>
    <property type="match status" value="2"/>
</dbReference>
<dbReference type="GO" id="GO:0006352">
    <property type="term" value="P:DNA-templated transcription initiation"/>
    <property type="evidence" value="ECO:0007669"/>
    <property type="project" value="InterPro"/>
</dbReference>
<dbReference type="Pfam" id="PF04539">
    <property type="entry name" value="Sigma70_r3"/>
    <property type="match status" value="1"/>
</dbReference>
<dbReference type="Pfam" id="PF00140">
    <property type="entry name" value="Sigma70_r1_2"/>
    <property type="match status" value="1"/>
</dbReference>
<name>F4LM26_TREBD</name>
<dbReference type="PRINTS" id="PR00046">
    <property type="entry name" value="SIGMA70FCT"/>
</dbReference>
<keyword evidence="9" id="KW-1185">Reference proteome</keyword>
<dbReference type="InterPro" id="IPR007630">
    <property type="entry name" value="RNA_pol_sigma70_r4"/>
</dbReference>
<keyword evidence="4 5" id="KW-0804">Transcription</keyword>
<dbReference type="InterPro" id="IPR013324">
    <property type="entry name" value="RNA_pol_sigma_r3/r4-like"/>
</dbReference>
<keyword evidence="3 5" id="KW-0238">DNA-binding</keyword>
<dbReference type="eggNOG" id="COG0568">
    <property type="taxonomic scope" value="Bacteria"/>
</dbReference>
<evidence type="ECO:0000256" key="2">
    <source>
        <dbReference type="ARBA" id="ARBA00023082"/>
    </source>
</evidence>
<protein>
    <recommendedName>
        <fullName evidence="5">RNA polymerase sigma factor</fullName>
    </recommendedName>
</protein>
<keyword evidence="2 5" id="KW-0731">Sigma factor</keyword>
<comment type="function">
    <text evidence="5">Sigma factors are initiation factors that promote the attachment of RNA polymerase to specific initiation sites and are then released.</text>
</comment>
<dbReference type="EMBL" id="CP002696">
    <property type="protein sequence ID" value="AEE16705.1"/>
    <property type="molecule type" value="Genomic_DNA"/>
</dbReference>
<dbReference type="Gene3D" id="1.10.601.10">
    <property type="entry name" value="RNA Polymerase Primary Sigma Factor"/>
    <property type="match status" value="1"/>
</dbReference>
<dbReference type="GO" id="GO:0016987">
    <property type="term" value="F:sigma factor activity"/>
    <property type="evidence" value="ECO:0007669"/>
    <property type="project" value="UniProtKB-KW"/>
</dbReference>
<keyword evidence="1 5" id="KW-0805">Transcription regulation</keyword>
<dbReference type="RefSeq" id="WP_013758412.1">
    <property type="nucleotide sequence ID" value="NC_015500.1"/>
</dbReference>
<dbReference type="HOGENOM" id="CLU_014793_3_5_12"/>
<evidence type="ECO:0000256" key="3">
    <source>
        <dbReference type="ARBA" id="ARBA00023125"/>
    </source>
</evidence>
<dbReference type="AlphaFoldDB" id="F4LM26"/>
<dbReference type="PROSITE" id="PS00715">
    <property type="entry name" value="SIGMA70_1"/>
    <property type="match status" value="1"/>
</dbReference>
<dbReference type="InterPro" id="IPR013325">
    <property type="entry name" value="RNA_pol_sigma_r2"/>
</dbReference>
<dbReference type="CDD" id="cd06171">
    <property type="entry name" value="Sigma70_r4"/>
    <property type="match status" value="1"/>
</dbReference>